<dbReference type="Pfam" id="PF23984">
    <property type="entry name" value="DUF7307"/>
    <property type="match status" value="1"/>
</dbReference>
<dbReference type="InterPro" id="IPR055731">
    <property type="entry name" value="Pam3_gp33-like"/>
</dbReference>
<name>A0A343KK28_9CAUD</name>
<organism evidence="2 3">
    <name type="scientific">Pseudomonas phage BrSP1</name>
    <dbReference type="NCBI Taxonomy" id="2029635"/>
    <lineage>
        <taxon>Viruses</taxon>
        <taxon>Duplodnaviria</taxon>
        <taxon>Heunggongvirae</taxon>
        <taxon>Uroviricota</taxon>
        <taxon>Caudoviricetes</taxon>
        <taxon>Lindbergviridae</taxon>
        <taxon>Pbunavirus</taxon>
        <taxon>Pbunavirus BrSP1</taxon>
    </lineage>
</organism>
<sequence>MKEQELEIPEYLKENAPGEIDYFGVMDEMAVEATDIGHRLLNLVDKASQLDGEILDLQKALAEKEEELKTLKRNTIPELLEELGQKTTTLADGRTVKVEPKAIISVKEENKSKFWKWLEETDNDGIIKTKVLAEFGRGEMEDAKKAAEAIIEAGYDATINRDVHYQTLQAFGREYLEKGEELPDFIGVHEYKEAKITKPKVEKGEELPDFIGVHEYKEAKITKPKVKKSKS</sequence>
<evidence type="ECO:0000313" key="3">
    <source>
        <dbReference type="Proteomes" id="UP000263090"/>
    </source>
</evidence>
<proteinExistence type="predicted"/>
<feature type="coiled-coil region" evidence="1">
    <location>
        <begin position="47"/>
        <end position="74"/>
    </location>
</feature>
<protein>
    <submittedName>
        <fullName evidence="2">Uncharacterized protein</fullName>
    </submittedName>
</protein>
<dbReference type="EMBL" id="MF623055">
    <property type="protein sequence ID" value="ATI16291.1"/>
    <property type="molecule type" value="Genomic_DNA"/>
</dbReference>
<keyword evidence="1" id="KW-0175">Coiled coil</keyword>
<gene>
    <name evidence="2" type="ORF">BrSP1_72</name>
</gene>
<dbReference type="Proteomes" id="UP000263090">
    <property type="component" value="Segment"/>
</dbReference>
<evidence type="ECO:0000256" key="1">
    <source>
        <dbReference type="SAM" id="Coils"/>
    </source>
</evidence>
<evidence type="ECO:0000313" key="2">
    <source>
        <dbReference type="EMBL" id="ATI16291.1"/>
    </source>
</evidence>
<keyword evidence="3" id="KW-1185">Reference proteome</keyword>
<reference evidence="2 3" key="1">
    <citation type="submission" date="2017-08" db="EMBL/GenBank/DDBJ databases">
        <title>Complete genome sequence of a Pseudomonas aeruginosa-infecting phage isolated in a water treatment utility located in Sao Paulo, Brazil.</title>
        <authorList>
            <person name="Ardisson-Araujo D.M.P."/>
            <person name="Melo F.L."/>
            <person name="Ribeiro B.M."/>
            <person name="Wolff J.L."/>
        </authorList>
    </citation>
    <scope>NUCLEOTIDE SEQUENCE [LARGE SCALE GENOMIC DNA]</scope>
</reference>
<accession>A0A343KK28</accession>